<comment type="caution">
    <text evidence="1">The sequence shown here is derived from an EMBL/GenBank/DDBJ whole genome shotgun (WGS) entry which is preliminary data.</text>
</comment>
<dbReference type="EMBL" id="JBHSWA010000001">
    <property type="protein sequence ID" value="MFC6640796.1"/>
    <property type="molecule type" value="Genomic_DNA"/>
</dbReference>
<organism evidence="1 2">
    <name type="scientific">Sulfitobacter profundi</name>
    <dbReference type="NCBI Taxonomy" id="2679961"/>
    <lineage>
        <taxon>Bacteria</taxon>
        <taxon>Pseudomonadati</taxon>
        <taxon>Pseudomonadota</taxon>
        <taxon>Alphaproteobacteria</taxon>
        <taxon>Rhodobacterales</taxon>
        <taxon>Roseobacteraceae</taxon>
        <taxon>Sulfitobacter</taxon>
    </lineage>
</organism>
<sequence>MSAGKVSGTAPQVVILDDLRADHKAKVAARSRAGVTRAALDLMKAGRNVAVLVPSAAAAAALLPELIAGGLRRVPGGDRLGLGPRRLRFVLAGSDPAALRHFNGRLIWGEDLDAAAYSLHWPKLADTLEVRCKIRAAVGAERPAPVAQLDRLGGTRC</sequence>
<name>A0ABW1YWS7_9RHOB</name>
<keyword evidence="2" id="KW-1185">Reference proteome</keyword>
<evidence type="ECO:0000313" key="2">
    <source>
        <dbReference type="Proteomes" id="UP001596403"/>
    </source>
</evidence>
<dbReference type="RefSeq" id="WP_386280353.1">
    <property type="nucleotide sequence ID" value="NZ_JBHSWA010000001.1"/>
</dbReference>
<reference evidence="2" key="1">
    <citation type="journal article" date="2019" name="Int. J. Syst. Evol. Microbiol.">
        <title>The Global Catalogue of Microorganisms (GCM) 10K type strain sequencing project: providing services to taxonomists for standard genome sequencing and annotation.</title>
        <authorList>
            <consortium name="The Broad Institute Genomics Platform"/>
            <consortium name="The Broad Institute Genome Sequencing Center for Infectious Disease"/>
            <person name="Wu L."/>
            <person name="Ma J."/>
        </authorList>
    </citation>
    <scope>NUCLEOTIDE SEQUENCE [LARGE SCALE GENOMIC DNA]</scope>
    <source>
        <strain evidence="2">NBRC 111368</strain>
    </source>
</reference>
<protein>
    <submittedName>
        <fullName evidence="1">Uncharacterized protein</fullName>
    </submittedName>
</protein>
<gene>
    <name evidence="1" type="ORF">ACFQAU_02710</name>
</gene>
<dbReference type="Proteomes" id="UP001596403">
    <property type="component" value="Unassembled WGS sequence"/>
</dbReference>
<proteinExistence type="predicted"/>
<accession>A0ABW1YWS7</accession>
<evidence type="ECO:0000313" key="1">
    <source>
        <dbReference type="EMBL" id="MFC6640796.1"/>
    </source>
</evidence>